<keyword evidence="3" id="KW-1185">Reference proteome</keyword>
<evidence type="ECO:0000256" key="1">
    <source>
        <dbReference type="SAM" id="SignalP"/>
    </source>
</evidence>
<feature type="signal peptide" evidence="1">
    <location>
        <begin position="1"/>
        <end position="17"/>
    </location>
</feature>
<accession>A0AAN7P809</accession>
<name>A0AAN7P809_9COLE</name>
<evidence type="ECO:0000313" key="2">
    <source>
        <dbReference type="EMBL" id="KAK4876441.1"/>
    </source>
</evidence>
<gene>
    <name evidence="2" type="ORF">RN001_012863</name>
</gene>
<organism evidence="2 3">
    <name type="scientific">Aquatica leii</name>
    <dbReference type="NCBI Taxonomy" id="1421715"/>
    <lineage>
        <taxon>Eukaryota</taxon>
        <taxon>Metazoa</taxon>
        <taxon>Ecdysozoa</taxon>
        <taxon>Arthropoda</taxon>
        <taxon>Hexapoda</taxon>
        <taxon>Insecta</taxon>
        <taxon>Pterygota</taxon>
        <taxon>Neoptera</taxon>
        <taxon>Endopterygota</taxon>
        <taxon>Coleoptera</taxon>
        <taxon>Polyphaga</taxon>
        <taxon>Elateriformia</taxon>
        <taxon>Elateroidea</taxon>
        <taxon>Lampyridae</taxon>
        <taxon>Luciolinae</taxon>
        <taxon>Aquatica</taxon>
    </lineage>
</organism>
<proteinExistence type="predicted"/>
<comment type="caution">
    <text evidence="2">The sequence shown here is derived from an EMBL/GenBank/DDBJ whole genome shotgun (WGS) entry which is preliminary data.</text>
</comment>
<dbReference type="EMBL" id="JARPUR010000005">
    <property type="protein sequence ID" value="KAK4876441.1"/>
    <property type="molecule type" value="Genomic_DNA"/>
</dbReference>
<dbReference type="Proteomes" id="UP001353858">
    <property type="component" value="Unassembled WGS sequence"/>
</dbReference>
<evidence type="ECO:0000313" key="3">
    <source>
        <dbReference type="Proteomes" id="UP001353858"/>
    </source>
</evidence>
<dbReference type="AlphaFoldDB" id="A0AAN7P809"/>
<keyword evidence="1" id="KW-0732">Signal</keyword>
<sequence length="159" mass="16436">MSFKVFVIAATLAIVNAGYLEPALRYAAPAPAIGYHAAPLVSYTSPAITKTEFIPGSYSSSYRSDVITPRVKYTETPAINFAVHQPAIAVAPVARIAHAAPIVPALPALAPAPLALPHASIARVGYGLTAGHSFAAPLAHGYLGHSNLGAPLLARGYGW</sequence>
<reference evidence="3" key="1">
    <citation type="submission" date="2023-01" db="EMBL/GenBank/DDBJ databases">
        <title>Key to firefly adult light organ development and bioluminescence: homeobox transcription factors regulate luciferase expression and transportation to peroxisome.</title>
        <authorList>
            <person name="Fu X."/>
        </authorList>
    </citation>
    <scope>NUCLEOTIDE SEQUENCE [LARGE SCALE GENOMIC DNA]</scope>
</reference>
<feature type="chain" id="PRO_5042881635" evidence="1">
    <location>
        <begin position="18"/>
        <end position="159"/>
    </location>
</feature>
<protein>
    <submittedName>
        <fullName evidence="2">Uncharacterized protein</fullName>
    </submittedName>
</protein>